<organism evidence="1 2">
    <name type="scientific">Halobacteriovorax marinus</name>
    <dbReference type="NCBI Taxonomy" id="97084"/>
    <lineage>
        <taxon>Bacteria</taxon>
        <taxon>Pseudomonadati</taxon>
        <taxon>Bdellovibrionota</taxon>
        <taxon>Bacteriovoracia</taxon>
        <taxon>Bacteriovoracales</taxon>
        <taxon>Halobacteriovoraceae</taxon>
        <taxon>Halobacteriovorax</taxon>
    </lineage>
</organism>
<reference evidence="2" key="1">
    <citation type="journal article" date="2017" name="Proc. Natl. Acad. Sci. U.S.A.">
        <title>Simulation of Deepwater Horizon oil plume reveals substrate specialization within a complex community of hydrocarbon-degraders.</title>
        <authorList>
            <person name="Hu P."/>
            <person name="Dubinsky E.A."/>
            <person name="Probst A.J."/>
            <person name="Wang J."/>
            <person name="Sieber C.M.K."/>
            <person name="Tom L.M."/>
            <person name="Gardinali P."/>
            <person name="Banfield J.F."/>
            <person name="Atlas R.M."/>
            <person name="Andersen G.L."/>
        </authorList>
    </citation>
    <scope>NUCLEOTIDE SEQUENCE [LARGE SCALE GENOMIC DNA]</scope>
</reference>
<evidence type="ECO:0000313" key="1">
    <source>
        <dbReference type="EMBL" id="OUS00305.1"/>
    </source>
</evidence>
<comment type="caution">
    <text evidence="1">The sequence shown here is derived from an EMBL/GenBank/DDBJ whole genome shotgun (WGS) entry which is preliminary data.</text>
</comment>
<protein>
    <submittedName>
        <fullName evidence="1">Uncharacterized protein</fullName>
    </submittedName>
</protein>
<dbReference type="EMBL" id="MAAO01000001">
    <property type="protein sequence ID" value="OUS00305.1"/>
    <property type="molecule type" value="Genomic_DNA"/>
</dbReference>
<name>A0A1Y5FDF9_9BACT</name>
<gene>
    <name evidence="1" type="ORF">A9Q84_00195</name>
</gene>
<evidence type="ECO:0000313" key="2">
    <source>
        <dbReference type="Proteomes" id="UP000196531"/>
    </source>
</evidence>
<dbReference type="AlphaFoldDB" id="A0A1Y5FDF9"/>
<dbReference type="Proteomes" id="UP000196531">
    <property type="component" value="Unassembled WGS sequence"/>
</dbReference>
<proteinExistence type="predicted"/>
<sequence length="166" mass="19416">MLFFTFQSFSFEANDPFVDESADATIKQSDCNEKYKDGDFCATEAWNRDLSKCKRELTNCTFYPEQNRQSLAFASDHKNIISDLQGKIFYLEKQNNYYRKKLKIRSNKISSKNTSNFIQEQCTNVKNYSSCQKTVKKHVEKITFRDRRLLCSNLNEAGYPNICTSL</sequence>
<accession>A0A1Y5FDF9</accession>